<dbReference type="EMBL" id="JBGMDY010000009">
    <property type="protein sequence ID" value="KAL2321751.1"/>
    <property type="molecule type" value="Genomic_DNA"/>
</dbReference>
<evidence type="ECO:0000313" key="4">
    <source>
        <dbReference type="EMBL" id="KAL2321751.1"/>
    </source>
</evidence>
<dbReference type="InterPro" id="IPR018108">
    <property type="entry name" value="MCP_transmembrane"/>
</dbReference>
<keyword evidence="2" id="KW-0812">Transmembrane</keyword>
<sequence>MGLTEGVRTWWLRESEMAQHRYGTDFRGCGRGSGTDCRQWRILLRNLPTDIMVLKVTKQNHLEPFQSVLCGAPADSISASVTMSLDVVKTRLMTRMLFDFGVLRVRDHETCDSDVETRLVLNHLCKVNRPNLVCISEPYTTFDVILAPLTLCVGSYGLISSRRIRCTLELGYLLETLTLSWWSEKKGGLPLRPNESMKLMDLSNDLSMVHLPTKEISCRTLAKVQTDHHFPLLVEMKNAPFRRKPNFKFHDMWTLHPNSKRKAYGGVLCCGLGGM</sequence>
<comment type="subcellular location">
    <subcellularLocation>
        <location evidence="1">Membrane</location>
        <topology evidence="1">Multi-pass membrane protein</topology>
    </subcellularLocation>
</comment>
<evidence type="ECO:0000256" key="2">
    <source>
        <dbReference type="ARBA" id="ARBA00022692"/>
    </source>
</evidence>
<evidence type="ECO:0000256" key="3">
    <source>
        <dbReference type="ARBA" id="ARBA00023136"/>
    </source>
</evidence>
<protein>
    <submittedName>
        <fullName evidence="4">Uncharacterized protein</fullName>
    </submittedName>
</protein>
<gene>
    <name evidence="4" type="ORF">Fmac_026130</name>
</gene>
<evidence type="ECO:0000313" key="5">
    <source>
        <dbReference type="Proteomes" id="UP001603857"/>
    </source>
</evidence>
<dbReference type="GO" id="GO:0016020">
    <property type="term" value="C:membrane"/>
    <property type="evidence" value="ECO:0007669"/>
    <property type="project" value="UniProtKB-SubCell"/>
</dbReference>
<name>A0ABD1LE43_9FABA</name>
<organism evidence="4 5">
    <name type="scientific">Flemingia macrophylla</name>
    <dbReference type="NCBI Taxonomy" id="520843"/>
    <lineage>
        <taxon>Eukaryota</taxon>
        <taxon>Viridiplantae</taxon>
        <taxon>Streptophyta</taxon>
        <taxon>Embryophyta</taxon>
        <taxon>Tracheophyta</taxon>
        <taxon>Spermatophyta</taxon>
        <taxon>Magnoliopsida</taxon>
        <taxon>eudicotyledons</taxon>
        <taxon>Gunneridae</taxon>
        <taxon>Pentapetalae</taxon>
        <taxon>rosids</taxon>
        <taxon>fabids</taxon>
        <taxon>Fabales</taxon>
        <taxon>Fabaceae</taxon>
        <taxon>Papilionoideae</taxon>
        <taxon>50 kb inversion clade</taxon>
        <taxon>NPAAA clade</taxon>
        <taxon>indigoferoid/millettioid clade</taxon>
        <taxon>Phaseoleae</taxon>
        <taxon>Flemingia</taxon>
    </lineage>
</organism>
<dbReference type="Pfam" id="PF00153">
    <property type="entry name" value="Mito_carr"/>
    <property type="match status" value="1"/>
</dbReference>
<dbReference type="AlphaFoldDB" id="A0ABD1LE43"/>
<accession>A0ABD1LE43</accession>
<proteinExistence type="predicted"/>
<dbReference type="InterPro" id="IPR023395">
    <property type="entry name" value="MCP_dom_sf"/>
</dbReference>
<reference evidence="4 5" key="1">
    <citation type="submission" date="2024-08" db="EMBL/GenBank/DDBJ databases">
        <title>Insights into the chromosomal genome structure of Flemingia macrophylla.</title>
        <authorList>
            <person name="Ding Y."/>
            <person name="Zhao Y."/>
            <person name="Bi W."/>
            <person name="Wu M."/>
            <person name="Zhao G."/>
            <person name="Gong Y."/>
            <person name="Li W."/>
            <person name="Zhang P."/>
        </authorList>
    </citation>
    <scope>NUCLEOTIDE SEQUENCE [LARGE SCALE GENOMIC DNA]</scope>
    <source>
        <strain evidence="4">DYQJB</strain>
        <tissue evidence="4">Leaf</tissue>
    </source>
</reference>
<dbReference type="SUPFAM" id="SSF103506">
    <property type="entry name" value="Mitochondrial carrier"/>
    <property type="match status" value="1"/>
</dbReference>
<dbReference type="Proteomes" id="UP001603857">
    <property type="component" value="Unassembled WGS sequence"/>
</dbReference>
<keyword evidence="5" id="KW-1185">Reference proteome</keyword>
<keyword evidence="3" id="KW-0472">Membrane</keyword>
<evidence type="ECO:0000256" key="1">
    <source>
        <dbReference type="ARBA" id="ARBA00004141"/>
    </source>
</evidence>
<comment type="caution">
    <text evidence="4">The sequence shown here is derived from an EMBL/GenBank/DDBJ whole genome shotgun (WGS) entry which is preliminary data.</text>
</comment>